<dbReference type="OrthoDB" id="9906618at2759"/>
<sequence length="444" mass="50408">MQTVTEEKRTKNKATVSASTQTITEEKGTKNKATVSVSTQAVTEEKETKSAISISTQTVTEAEQPKPVAVAPVQKKKSKSKSVRIVTDEDVAGPSHPAEETEPEIITRSLSLGELRDLRREFTRQTNESILTWLLHIWDAAANDTILDGSEARQLGSLSRDVVIDQGIGRTQQTLSLWRRLLTSVRDRYLCKEDLQVHQGKWSTMEQGIRCLRELAVLEIIFSEDERFPKSPDDVQCTSQLWLRFPRLGPEMYSHYLATLQWREGEDKVGVLVNKLRIYEDTVTAPFCAHVSSVETRLAEQVWSLIEEGHQKLKKELKEEIYHISPEPTRVSAIRSRDHPAPNNQGLSARERGYTPWGNLWSFLREHGEDMRKWDGKPTSSLAARVHELKRETPTTKSSSRANTAPVSKAQNSRQYRENDMTDPLEGASGTYLQEESNVYHDQE</sequence>
<feature type="region of interest" description="Disordered" evidence="1">
    <location>
        <begin position="329"/>
        <end position="351"/>
    </location>
</feature>
<evidence type="ECO:0000256" key="1">
    <source>
        <dbReference type="SAM" id="MobiDB-lite"/>
    </source>
</evidence>
<organism evidence="2 3">
    <name type="scientific">Hirundo rustica rustica</name>
    <dbReference type="NCBI Taxonomy" id="333673"/>
    <lineage>
        <taxon>Eukaryota</taxon>
        <taxon>Metazoa</taxon>
        <taxon>Chordata</taxon>
        <taxon>Craniata</taxon>
        <taxon>Vertebrata</taxon>
        <taxon>Euteleostomi</taxon>
        <taxon>Archelosauria</taxon>
        <taxon>Archosauria</taxon>
        <taxon>Dinosauria</taxon>
        <taxon>Saurischia</taxon>
        <taxon>Theropoda</taxon>
        <taxon>Coelurosauria</taxon>
        <taxon>Aves</taxon>
        <taxon>Neognathae</taxon>
        <taxon>Neoaves</taxon>
        <taxon>Telluraves</taxon>
        <taxon>Australaves</taxon>
        <taxon>Passeriformes</taxon>
        <taxon>Sylvioidea</taxon>
        <taxon>Hirundinidae</taxon>
        <taxon>Hirundo</taxon>
    </lineage>
</organism>
<feature type="region of interest" description="Disordered" evidence="1">
    <location>
        <begin position="1"/>
        <end position="102"/>
    </location>
</feature>
<dbReference type="PANTHER" id="PTHR48195">
    <property type="entry name" value="FRIEND VIRUS SUSCEPTIBILITY PROTEIN 1"/>
    <property type="match status" value="1"/>
</dbReference>
<feature type="compositionally biased region" description="Polar residues" evidence="1">
    <location>
        <begin position="13"/>
        <end position="23"/>
    </location>
</feature>
<feature type="region of interest" description="Disordered" evidence="1">
    <location>
        <begin position="389"/>
        <end position="444"/>
    </location>
</feature>
<dbReference type="GO" id="GO:0005794">
    <property type="term" value="C:Golgi apparatus"/>
    <property type="evidence" value="ECO:0007669"/>
    <property type="project" value="TreeGrafter"/>
</dbReference>
<dbReference type="PANTHER" id="PTHR48195:SF1">
    <property type="entry name" value="RIKEN CDNA 2410002F23 GENE"/>
    <property type="match status" value="1"/>
</dbReference>
<keyword evidence="3" id="KW-1185">Reference proteome</keyword>
<evidence type="ECO:0000313" key="3">
    <source>
        <dbReference type="Proteomes" id="UP000269221"/>
    </source>
</evidence>
<feature type="compositionally biased region" description="Polar residues" evidence="1">
    <location>
        <begin position="50"/>
        <end position="60"/>
    </location>
</feature>
<dbReference type="GO" id="GO:0009615">
    <property type="term" value="P:response to virus"/>
    <property type="evidence" value="ECO:0007669"/>
    <property type="project" value="TreeGrafter"/>
</dbReference>
<dbReference type="Proteomes" id="UP000269221">
    <property type="component" value="Unassembled WGS sequence"/>
</dbReference>
<name>A0A3M0JR48_HIRRU</name>
<comment type="caution">
    <text evidence="2">The sequence shown here is derived from an EMBL/GenBank/DDBJ whole genome shotgun (WGS) entry which is preliminary data.</text>
</comment>
<dbReference type="InterPro" id="IPR053270">
    <property type="entry name" value="Fv1_restriction_factor"/>
</dbReference>
<evidence type="ECO:0000313" key="2">
    <source>
        <dbReference type="EMBL" id="RMB97286.1"/>
    </source>
</evidence>
<reference evidence="2 3" key="1">
    <citation type="submission" date="2018-07" db="EMBL/GenBank/DDBJ databases">
        <title>A high quality draft genome assembly of the barn swallow (H. rustica rustica).</title>
        <authorList>
            <person name="Formenti G."/>
            <person name="Chiara M."/>
            <person name="Poveda L."/>
            <person name="Francoijs K.-J."/>
            <person name="Bonisoli-Alquati A."/>
            <person name="Canova L."/>
            <person name="Gianfranceschi L."/>
            <person name="Horner D.S."/>
            <person name="Saino N."/>
        </authorList>
    </citation>
    <scope>NUCLEOTIDE SEQUENCE [LARGE SCALE GENOMIC DNA]</scope>
    <source>
        <strain evidence="2">Chelidonia</strain>
        <tissue evidence="2">Blood</tissue>
    </source>
</reference>
<gene>
    <name evidence="2" type="ORF">DUI87_26182</name>
</gene>
<proteinExistence type="predicted"/>
<dbReference type="EMBL" id="QRBI01000164">
    <property type="protein sequence ID" value="RMB97286.1"/>
    <property type="molecule type" value="Genomic_DNA"/>
</dbReference>
<protein>
    <submittedName>
        <fullName evidence="2">Uncharacterized protein</fullName>
    </submittedName>
</protein>
<dbReference type="AlphaFoldDB" id="A0A3M0JR48"/>
<feature type="compositionally biased region" description="Polar residues" evidence="1">
    <location>
        <begin position="31"/>
        <end position="42"/>
    </location>
</feature>
<feature type="compositionally biased region" description="Polar residues" evidence="1">
    <location>
        <begin position="395"/>
        <end position="414"/>
    </location>
</feature>
<accession>A0A3M0JR48</accession>
<feature type="compositionally biased region" description="Low complexity" evidence="1">
    <location>
        <begin position="61"/>
        <end position="73"/>
    </location>
</feature>